<dbReference type="GO" id="GO:0071522">
    <property type="term" value="F:ureidoglycine aminohydrolase activity"/>
    <property type="evidence" value="ECO:0007669"/>
    <property type="project" value="InterPro"/>
</dbReference>
<proteinExistence type="predicted"/>
<dbReference type="Proteomes" id="UP000182409">
    <property type="component" value="Unassembled WGS sequence"/>
</dbReference>
<evidence type="ECO:0000313" key="3">
    <source>
        <dbReference type="Proteomes" id="UP000182409"/>
    </source>
</evidence>
<dbReference type="PANTHER" id="PTHR34571:SF1">
    <property type="entry name" value="(S)-UREIDOGLYCINE AMINOHYDROLASE"/>
    <property type="match status" value="1"/>
</dbReference>
<protein>
    <submittedName>
        <fullName evidence="2">(S)-ureidoglycine aminohydrolase</fullName>
    </submittedName>
</protein>
<dbReference type="PANTHER" id="PTHR34571">
    <property type="entry name" value="(S)-UREIDOGLYCINE AMINOHYDROLASE"/>
    <property type="match status" value="1"/>
</dbReference>
<dbReference type="SUPFAM" id="SSF51182">
    <property type="entry name" value="RmlC-like cupins"/>
    <property type="match status" value="1"/>
</dbReference>
<dbReference type="InterPro" id="IPR011051">
    <property type="entry name" value="RmlC_Cupin_sf"/>
</dbReference>
<dbReference type="Pfam" id="PF07883">
    <property type="entry name" value="Cupin_2"/>
    <property type="match status" value="1"/>
</dbReference>
<evidence type="ECO:0000313" key="2">
    <source>
        <dbReference type="EMBL" id="SEB60811.1"/>
    </source>
</evidence>
<dbReference type="InterPro" id="IPR044704">
    <property type="entry name" value="UGlyAH_cupin_N"/>
</dbReference>
<feature type="domain" description="Cupin type-2" evidence="1">
    <location>
        <begin position="169"/>
        <end position="235"/>
    </location>
</feature>
<dbReference type="RefSeq" id="WP_244501984.1">
    <property type="nucleotide sequence ID" value="NZ_FNSD01000001.1"/>
</dbReference>
<dbReference type="Gene3D" id="2.60.120.10">
    <property type="entry name" value="Jelly Rolls"/>
    <property type="match status" value="1"/>
</dbReference>
<organism evidence="2 3">
    <name type="scientific">Terriglobus roseus</name>
    <dbReference type="NCBI Taxonomy" id="392734"/>
    <lineage>
        <taxon>Bacteria</taxon>
        <taxon>Pseudomonadati</taxon>
        <taxon>Acidobacteriota</taxon>
        <taxon>Terriglobia</taxon>
        <taxon>Terriglobales</taxon>
        <taxon>Acidobacteriaceae</taxon>
        <taxon>Terriglobus</taxon>
    </lineage>
</organism>
<dbReference type="AlphaFoldDB" id="A0A1H4KQN8"/>
<reference evidence="2 3" key="1">
    <citation type="submission" date="2016-10" db="EMBL/GenBank/DDBJ databases">
        <authorList>
            <person name="de Groot N.N."/>
        </authorList>
    </citation>
    <scope>NUCLEOTIDE SEQUENCE [LARGE SCALE GENOMIC DNA]</scope>
    <source>
        <strain evidence="2 3">AB35.6</strain>
    </source>
</reference>
<keyword evidence="2" id="KW-0378">Hydrolase</keyword>
<dbReference type="InterPro" id="IPR014710">
    <property type="entry name" value="RmlC-like_jellyroll"/>
</dbReference>
<evidence type="ECO:0000259" key="1">
    <source>
        <dbReference type="Pfam" id="PF07883"/>
    </source>
</evidence>
<dbReference type="InterPro" id="IPR013096">
    <property type="entry name" value="Cupin_2"/>
</dbReference>
<accession>A0A1H4KQN8</accession>
<dbReference type="CDD" id="cd02211">
    <property type="entry name" value="cupin_UGlyAH_N"/>
    <property type="match status" value="1"/>
</dbReference>
<sequence length="249" mass="26884">MSMHRLGETRSRRALDHLLQTPDTFVWSPLPGMVNATACVHAAPALGANFTQYTASFEAGGSLGPHVGSRFVFVTEGSLHFASEGHSATLGIGGYCYLPPGLTHTITADAAARAQVIEKSYVPLDGVAAPQLLLASEGSIPGAPLNGDDALQVRALLPPDVAFDFAVNTMEYQPGASLSLVEIHVMEHGLTMLEGEGIYRLGESWYPVTKGDFIWMGPYCPQWFGALGKQPAKYLIYKDWNRHPMAVKR</sequence>
<dbReference type="InterPro" id="IPR017627">
    <property type="entry name" value="UGHY"/>
</dbReference>
<dbReference type="CDD" id="cd02212">
    <property type="entry name" value="cupin_UGlyAH_C"/>
    <property type="match status" value="1"/>
</dbReference>
<dbReference type="InterPro" id="IPR044697">
    <property type="entry name" value="UGlyAH_cupin_C"/>
</dbReference>
<gene>
    <name evidence="2" type="ORF">SAMN05443244_1311</name>
</gene>
<name>A0A1H4KQN8_9BACT</name>
<dbReference type="NCBIfam" id="TIGR03214">
    <property type="entry name" value="ura-cupin"/>
    <property type="match status" value="1"/>
</dbReference>
<dbReference type="EMBL" id="FNSD01000001">
    <property type="protein sequence ID" value="SEB60811.1"/>
    <property type="molecule type" value="Genomic_DNA"/>
</dbReference>